<evidence type="ECO:0000256" key="1">
    <source>
        <dbReference type="SAM" id="MobiDB-lite"/>
    </source>
</evidence>
<dbReference type="EMBL" id="HBIX01002100">
    <property type="protein sequence ID" value="CAE0708830.1"/>
    <property type="molecule type" value="Transcribed_RNA"/>
</dbReference>
<feature type="compositionally biased region" description="Polar residues" evidence="1">
    <location>
        <begin position="191"/>
        <end position="202"/>
    </location>
</feature>
<name>A0A7S4AA58_9STRA</name>
<feature type="region of interest" description="Disordered" evidence="1">
    <location>
        <begin position="558"/>
        <end position="614"/>
    </location>
</feature>
<feature type="region of interest" description="Disordered" evidence="1">
    <location>
        <begin position="429"/>
        <end position="539"/>
    </location>
</feature>
<gene>
    <name evidence="2" type="ORF">PAUS00366_LOCUS1550</name>
</gene>
<feature type="compositionally biased region" description="Basic and acidic residues" evidence="1">
    <location>
        <begin position="216"/>
        <end position="226"/>
    </location>
</feature>
<protein>
    <submittedName>
        <fullName evidence="2">Uncharacterized protein</fullName>
    </submittedName>
</protein>
<dbReference type="AlphaFoldDB" id="A0A7S4AA58"/>
<reference evidence="2" key="1">
    <citation type="submission" date="2021-01" db="EMBL/GenBank/DDBJ databases">
        <authorList>
            <person name="Corre E."/>
            <person name="Pelletier E."/>
            <person name="Niang G."/>
            <person name="Scheremetjew M."/>
            <person name="Finn R."/>
            <person name="Kale V."/>
            <person name="Holt S."/>
            <person name="Cochrane G."/>
            <person name="Meng A."/>
            <person name="Brown T."/>
            <person name="Cohen L."/>
        </authorList>
    </citation>
    <scope>NUCLEOTIDE SEQUENCE</scope>
    <source>
        <strain evidence="2">10249 10 AB</strain>
    </source>
</reference>
<feature type="compositionally biased region" description="Basic and acidic residues" evidence="1">
    <location>
        <begin position="176"/>
        <end position="190"/>
    </location>
</feature>
<feature type="region of interest" description="Disordered" evidence="1">
    <location>
        <begin position="359"/>
        <end position="379"/>
    </location>
</feature>
<feature type="compositionally biased region" description="Polar residues" evidence="1">
    <location>
        <begin position="558"/>
        <end position="576"/>
    </location>
</feature>
<organism evidence="2">
    <name type="scientific">Pseudo-nitzschia australis</name>
    <dbReference type="NCBI Taxonomy" id="44445"/>
    <lineage>
        <taxon>Eukaryota</taxon>
        <taxon>Sar</taxon>
        <taxon>Stramenopiles</taxon>
        <taxon>Ochrophyta</taxon>
        <taxon>Bacillariophyta</taxon>
        <taxon>Bacillariophyceae</taxon>
        <taxon>Bacillariophycidae</taxon>
        <taxon>Bacillariales</taxon>
        <taxon>Bacillariaceae</taxon>
        <taxon>Pseudo-nitzschia</taxon>
    </lineage>
</organism>
<accession>A0A7S4AA58</accession>
<proteinExistence type="predicted"/>
<sequence>MSTKLPPYSTFRADPKQQMMFPHAKSFGNVLTFTPPGFKQALNVKFPDSRLPVCVSCKKNFKTKDMCRVRNQHTRPPWTTAYICMTIDESCTDEDGNYVDKPLVVRMVQWRPFCVMEDFPLQSKVPVCATCKKTNRTRSFCRDRHKHRKLPWCTVYVMLSTQESADPSTVVAPPSREIEEPKDADGESTIRKTNPSESSTMGKESVAVSQIGPHLSSEKGTGEGNEKLAPSEISMEGASDQRKRSSVAGGVDINEIPESRTMLIQINDQDTIISWLKLLPEDNSSTKGVWAPQHQVPRQEQNCPPTCATIIQNPQLPKFPFPPVAPATVRVAKRTAQPTIPVSSTESLLDVYHHQAVGGSNISDGQPLPPYHAGRKGNEPLQYHPLTPLNKNAVAPPHYGGHGWAYPTAAIPPHSISHSNSYARLQQRPISPAPDIDSPGAMIRSSARSPSVTAGEAAAMRRKKPRHEFELDVNPDSQHSNLTPPPPVPNAPQLQHPIANFGQLPFSHGHPLPGPPPTHQQSQHHQHSQHHSSQMHQEQQSWMVYHQMYQPQLQPMNIQYSDSSGMTLRTPESNSRSLHHNDESPNNVTMTPGPGDGGGDHDLDDPDFNRQSLL</sequence>
<evidence type="ECO:0000313" key="2">
    <source>
        <dbReference type="EMBL" id="CAE0708830.1"/>
    </source>
</evidence>
<feature type="region of interest" description="Disordered" evidence="1">
    <location>
        <begin position="164"/>
        <end position="252"/>
    </location>
</feature>